<gene>
    <name evidence="5" type="ORF">Q2T52_23680</name>
</gene>
<evidence type="ECO:0000259" key="4">
    <source>
        <dbReference type="PROSITE" id="PS50887"/>
    </source>
</evidence>
<keyword evidence="3" id="KW-0472">Membrane</keyword>
<dbReference type="PROSITE" id="PS50887">
    <property type="entry name" value="GGDEF"/>
    <property type="match status" value="1"/>
</dbReference>
<dbReference type="Proteomes" id="UP001169006">
    <property type="component" value="Unassembled WGS sequence"/>
</dbReference>
<feature type="transmembrane region" description="Helical" evidence="3">
    <location>
        <begin position="6"/>
        <end position="26"/>
    </location>
</feature>
<feature type="transmembrane region" description="Helical" evidence="3">
    <location>
        <begin position="33"/>
        <end position="56"/>
    </location>
</feature>
<keyword evidence="5" id="KW-0548">Nucleotidyltransferase</keyword>
<dbReference type="GO" id="GO:0052621">
    <property type="term" value="F:diguanylate cyclase activity"/>
    <property type="evidence" value="ECO:0007669"/>
    <property type="project" value="UniProtKB-EC"/>
</dbReference>
<comment type="catalytic activity">
    <reaction evidence="2">
        <text>2 GTP = 3',3'-c-di-GMP + 2 diphosphate</text>
        <dbReference type="Rhea" id="RHEA:24898"/>
        <dbReference type="ChEBI" id="CHEBI:33019"/>
        <dbReference type="ChEBI" id="CHEBI:37565"/>
        <dbReference type="ChEBI" id="CHEBI:58805"/>
        <dbReference type="EC" id="2.7.7.65"/>
    </reaction>
</comment>
<feature type="transmembrane region" description="Helical" evidence="3">
    <location>
        <begin position="93"/>
        <end position="110"/>
    </location>
</feature>
<protein>
    <recommendedName>
        <fullName evidence="1">diguanylate cyclase</fullName>
        <ecNumber evidence="1">2.7.7.65</ecNumber>
    </recommendedName>
</protein>
<proteinExistence type="predicted"/>
<dbReference type="PANTHER" id="PTHR45138">
    <property type="entry name" value="REGULATORY COMPONENTS OF SENSORY TRANSDUCTION SYSTEM"/>
    <property type="match status" value="1"/>
</dbReference>
<evidence type="ECO:0000313" key="5">
    <source>
        <dbReference type="EMBL" id="MDO1585102.1"/>
    </source>
</evidence>
<feature type="transmembrane region" description="Helical" evidence="3">
    <location>
        <begin position="190"/>
        <end position="211"/>
    </location>
</feature>
<evidence type="ECO:0000313" key="6">
    <source>
        <dbReference type="Proteomes" id="UP001169006"/>
    </source>
</evidence>
<dbReference type="EC" id="2.7.7.65" evidence="1"/>
<accession>A0ABT8T384</accession>
<feature type="transmembrane region" description="Helical" evidence="3">
    <location>
        <begin position="150"/>
        <end position="170"/>
    </location>
</feature>
<name>A0ABT8T384_9HYPH</name>
<dbReference type="SUPFAM" id="SSF55073">
    <property type="entry name" value="Nucleotide cyclase"/>
    <property type="match status" value="1"/>
</dbReference>
<sequence>MSNATFLLVINASIGLTFALAFFVFSLTYKIRLGLWCAASFGSATLTVCVEAIAPHTRFPELISALSFSTLLTALALIAAGVHGHYRPNWPRWPIALAYILLLTSHGYLYSHFKRDSFGHAFSYQMPFAVMTIFASVFILASRRRSVPDLFLLLVMVASTIQFFAKAVLAERITTGENVHSYIFSAYAHYSQTLGAILSMPLGVSFVMVIAHEAMKRTRDTLQLDHLSGVWNRGGFLEKVAEALRQNDGDKEPAAVILCDLDHFKGINDSFGHDVGDDVIRAFAGCLRDAGGDICGRLGGEEFAVVFARSSTAKVRLYVEKVQGLFAKLTFQPLGLHPTASFGIALFGADETLNQAMRRADMALYEAKAAGRNTFRIAALSTVTMSVSPDSGTEKATGEAFPAF</sequence>
<keyword evidence="3" id="KW-1133">Transmembrane helix</keyword>
<evidence type="ECO:0000256" key="1">
    <source>
        <dbReference type="ARBA" id="ARBA00012528"/>
    </source>
</evidence>
<reference evidence="5" key="1">
    <citation type="journal article" date="2015" name="Int. J. Syst. Evol. Microbiol.">
        <title>Rhizobium oryzicola sp. nov., potential plant-growth-promoting endophytic bacteria isolated from rice roots.</title>
        <authorList>
            <person name="Zhang X.X."/>
            <person name="Gao J.S."/>
            <person name="Cao Y.H."/>
            <person name="Sheirdil R.A."/>
            <person name="Wang X.C."/>
            <person name="Zhang L."/>
        </authorList>
    </citation>
    <scope>NUCLEOTIDE SEQUENCE</scope>
    <source>
        <strain evidence="5">05753</strain>
    </source>
</reference>
<dbReference type="Pfam" id="PF00990">
    <property type="entry name" value="GGDEF"/>
    <property type="match status" value="1"/>
</dbReference>
<comment type="caution">
    <text evidence="5">The sequence shown here is derived from an EMBL/GenBank/DDBJ whole genome shotgun (WGS) entry which is preliminary data.</text>
</comment>
<dbReference type="RefSeq" id="WP_302079390.1">
    <property type="nucleotide sequence ID" value="NZ_JAUKWQ010000012.1"/>
</dbReference>
<keyword evidence="6" id="KW-1185">Reference proteome</keyword>
<feature type="transmembrane region" description="Helical" evidence="3">
    <location>
        <begin position="62"/>
        <end position="81"/>
    </location>
</feature>
<evidence type="ECO:0000256" key="3">
    <source>
        <dbReference type="SAM" id="Phobius"/>
    </source>
</evidence>
<dbReference type="CDD" id="cd01949">
    <property type="entry name" value="GGDEF"/>
    <property type="match status" value="1"/>
</dbReference>
<organism evidence="5 6">
    <name type="scientific">Rhizobium oryzicola</name>
    <dbReference type="NCBI Taxonomy" id="1232668"/>
    <lineage>
        <taxon>Bacteria</taxon>
        <taxon>Pseudomonadati</taxon>
        <taxon>Pseudomonadota</taxon>
        <taxon>Alphaproteobacteria</taxon>
        <taxon>Hyphomicrobiales</taxon>
        <taxon>Rhizobiaceae</taxon>
        <taxon>Rhizobium/Agrobacterium group</taxon>
        <taxon>Rhizobium</taxon>
    </lineage>
</organism>
<dbReference type="PANTHER" id="PTHR45138:SF9">
    <property type="entry name" value="DIGUANYLATE CYCLASE DGCM-RELATED"/>
    <property type="match status" value="1"/>
</dbReference>
<keyword evidence="3" id="KW-0812">Transmembrane</keyword>
<dbReference type="InterPro" id="IPR050469">
    <property type="entry name" value="Diguanylate_Cyclase"/>
</dbReference>
<dbReference type="InterPro" id="IPR029787">
    <property type="entry name" value="Nucleotide_cyclase"/>
</dbReference>
<reference evidence="5" key="2">
    <citation type="submission" date="2023-07" db="EMBL/GenBank/DDBJ databases">
        <authorList>
            <person name="Sun H."/>
        </authorList>
    </citation>
    <scope>NUCLEOTIDE SEQUENCE</scope>
    <source>
        <strain evidence="5">05753</strain>
    </source>
</reference>
<dbReference type="Gene3D" id="3.30.70.270">
    <property type="match status" value="1"/>
</dbReference>
<keyword evidence="5" id="KW-0808">Transferase</keyword>
<dbReference type="EMBL" id="JAUKWQ010000012">
    <property type="protein sequence ID" value="MDO1585102.1"/>
    <property type="molecule type" value="Genomic_DNA"/>
</dbReference>
<dbReference type="InterPro" id="IPR043128">
    <property type="entry name" value="Rev_trsase/Diguanyl_cyclase"/>
</dbReference>
<dbReference type="InterPro" id="IPR000160">
    <property type="entry name" value="GGDEF_dom"/>
</dbReference>
<feature type="transmembrane region" description="Helical" evidence="3">
    <location>
        <begin position="122"/>
        <end position="141"/>
    </location>
</feature>
<evidence type="ECO:0000256" key="2">
    <source>
        <dbReference type="ARBA" id="ARBA00034247"/>
    </source>
</evidence>
<dbReference type="NCBIfam" id="TIGR00254">
    <property type="entry name" value="GGDEF"/>
    <property type="match status" value="1"/>
</dbReference>
<feature type="domain" description="GGDEF" evidence="4">
    <location>
        <begin position="252"/>
        <end position="380"/>
    </location>
</feature>
<dbReference type="SMART" id="SM00267">
    <property type="entry name" value="GGDEF"/>
    <property type="match status" value="1"/>
</dbReference>